<evidence type="ECO:0000313" key="2">
    <source>
        <dbReference type="Proteomes" id="UP000053144"/>
    </source>
</evidence>
<dbReference type="AlphaFoldDB" id="A0A0L9V1B7"/>
<name>A0A0L9V1B7_PHAAN</name>
<sequence length="91" mass="10387">MLLRRRRRLVVPKGRRVDYGRYGFDGMATVEDWPHGMVRLLRPDSSPAKDGASSFFLQRRSLFSIAIRLATRPSSSSLDLPQTATLLVWIL</sequence>
<reference evidence="2" key="1">
    <citation type="journal article" date="2015" name="Proc. Natl. Acad. Sci. U.S.A.">
        <title>Genome sequencing of adzuki bean (Vigna angularis) provides insight into high starch and low fat accumulation and domestication.</title>
        <authorList>
            <person name="Yang K."/>
            <person name="Tian Z."/>
            <person name="Chen C."/>
            <person name="Luo L."/>
            <person name="Zhao B."/>
            <person name="Wang Z."/>
            <person name="Yu L."/>
            <person name="Li Y."/>
            <person name="Sun Y."/>
            <person name="Li W."/>
            <person name="Chen Y."/>
            <person name="Li Y."/>
            <person name="Zhang Y."/>
            <person name="Ai D."/>
            <person name="Zhao J."/>
            <person name="Shang C."/>
            <person name="Ma Y."/>
            <person name="Wu B."/>
            <person name="Wang M."/>
            <person name="Gao L."/>
            <person name="Sun D."/>
            <person name="Zhang P."/>
            <person name="Guo F."/>
            <person name="Wang W."/>
            <person name="Li Y."/>
            <person name="Wang J."/>
            <person name="Varshney R.K."/>
            <person name="Wang J."/>
            <person name="Ling H.Q."/>
            <person name="Wan P."/>
        </authorList>
    </citation>
    <scope>NUCLEOTIDE SEQUENCE</scope>
    <source>
        <strain evidence="2">cv. Jingnong 6</strain>
    </source>
</reference>
<gene>
    <name evidence="1" type="ORF">LR48_Vigan07g235100</name>
</gene>
<accession>A0A0L9V1B7</accession>
<dbReference type="Proteomes" id="UP000053144">
    <property type="component" value="Chromosome 7"/>
</dbReference>
<evidence type="ECO:0000313" key="1">
    <source>
        <dbReference type="EMBL" id="KOM48647.1"/>
    </source>
</evidence>
<proteinExistence type="predicted"/>
<dbReference type="EMBL" id="CM003377">
    <property type="protein sequence ID" value="KOM48647.1"/>
    <property type="molecule type" value="Genomic_DNA"/>
</dbReference>
<protein>
    <submittedName>
        <fullName evidence="1">Uncharacterized protein</fullName>
    </submittedName>
</protein>
<dbReference type="Gramene" id="KOM48647">
    <property type="protein sequence ID" value="KOM48647"/>
    <property type="gene ID" value="LR48_Vigan07g235100"/>
</dbReference>
<organism evidence="1 2">
    <name type="scientific">Phaseolus angularis</name>
    <name type="common">Azuki bean</name>
    <name type="synonym">Vigna angularis</name>
    <dbReference type="NCBI Taxonomy" id="3914"/>
    <lineage>
        <taxon>Eukaryota</taxon>
        <taxon>Viridiplantae</taxon>
        <taxon>Streptophyta</taxon>
        <taxon>Embryophyta</taxon>
        <taxon>Tracheophyta</taxon>
        <taxon>Spermatophyta</taxon>
        <taxon>Magnoliopsida</taxon>
        <taxon>eudicotyledons</taxon>
        <taxon>Gunneridae</taxon>
        <taxon>Pentapetalae</taxon>
        <taxon>rosids</taxon>
        <taxon>fabids</taxon>
        <taxon>Fabales</taxon>
        <taxon>Fabaceae</taxon>
        <taxon>Papilionoideae</taxon>
        <taxon>50 kb inversion clade</taxon>
        <taxon>NPAAA clade</taxon>
        <taxon>indigoferoid/millettioid clade</taxon>
        <taxon>Phaseoleae</taxon>
        <taxon>Vigna</taxon>
    </lineage>
</organism>